<dbReference type="EMBL" id="BKCJ011280384">
    <property type="protein sequence ID" value="GFD14575.1"/>
    <property type="molecule type" value="Genomic_DNA"/>
</dbReference>
<sequence>GLQRTPILLLTIGLAVGPTSLPVEITVAGGPAVGTKPLPVGTLVSPASTVAASIEVKTLAISSESLLILSAAASPSLLLLPLIGVSSPDGLEAIASLSSKTWTRSYNLPISSS</sequence>
<accession>A0A699TUL6</accession>
<feature type="non-terminal residue" evidence="2">
    <location>
        <position position="1"/>
    </location>
</feature>
<dbReference type="AlphaFoldDB" id="A0A699TUL6"/>
<evidence type="ECO:0000256" key="1">
    <source>
        <dbReference type="SAM" id="SignalP"/>
    </source>
</evidence>
<proteinExistence type="predicted"/>
<comment type="caution">
    <text evidence="2">The sequence shown here is derived from an EMBL/GenBank/DDBJ whole genome shotgun (WGS) entry which is preliminary data.</text>
</comment>
<organism evidence="2">
    <name type="scientific">Tanacetum cinerariifolium</name>
    <name type="common">Dalmatian daisy</name>
    <name type="synonym">Chrysanthemum cinerariifolium</name>
    <dbReference type="NCBI Taxonomy" id="118510"/>
    <lineage>
        <taxon>Eukaryota</taxon>
        <taxon>Viridiplantae</taxon>
        <taxon>Streptophyta</taxon>
        <taxon>Embryophyta</taxon>
        <taxon>Tracheophyta</taxon>
        <taxon>Spermatophyta</taxon>
        <taxon>Magnoliopsida</taxon>
        <taxon>eudicotyledons</taxon>
        <taxon>Gunneridae</taxon>
        <taxon>Pentapetalae</taxon>
        <taxon>asterids</taxon>
        <taxon>campanulids</taxon>
        <taxon>Asterales</taxon>
        <taxon>Asteraceae</taxon>
        <taxon>Asteroideae</taxon>
        <taxon>Anthemideae</taxon>
        <taxon>Anthemidinae</taxon>
        <taxon>Tanacetum</taxon>
    </lineage>
</organism>
<reference evidence="2" key="1">
    <citation type="journal article" date="2019" name="Sci. Rep.">
        <title>Draft genome of Tanacetum cinerariifolium, the natural source of mosquito coil.</title>
        <authorList>
            <person name="Yamashiro T."/>
            <person name="Shiraishi A."/>
            <person name="Satake H."/>
            <person name="Nakayama K."/>
        </authorList>
    </citation>
    <scope>NUCLEOTIDE SEQUENCE</scope>
</reference>
<feature type="chain" id="PRO_5025663199" evidence="1">
    <location>
        <begin position="23"/>
        <end position="113"/>
    </location>
</feature>
<feature type="signal peptide" evidence="1">
    <location>
        <begin position="1"/>
        <end position="22"/>
    </location>
</feature>
<name>A0A699TUL6_TANCI</name>
<gene>
    <name evidence="2" type="ORF">Tci_886544</name>
</gene>
<evidence type="ECO:0000313" key="2">
    <source>
        <dbReference type="EMBL" id="GFD14575.1"/>
    </source>
</evidence>
<protein>
    <submittedName>
        <fullName evidence="2">Uncharacterized protein</fullName>
    </submittedName>
</protein>
<keyword evidence="1" id="KW-0732">Signal</keyword>